<keyword evidence="4" id="KW-0732">Signal</keyword>
<dbReference type="PRINTS" id="PR00691">
    <property type="entry name" value="ADHESINB"/>
</dbReference>
<dbReference type="InterPro" id="IPR006127">
    <property type="entry name" value="ZnuA-like"/>
</dbReference>
<dbReference type="PANTHER" id="PTHR42953:SF1">
    <property type="entry name" value="METAL-BINDING PROTEIN HI_0362-RELATED"/>
    <property type="match status" value="1"/>
</dbReference>
<evidence type="ECO:0000256" key="3">
    <source>
        <dbReference type="ARBA" id="ARBA00022723"/>
    </source>
</evidence>
<name>A0ABQ3GJ40_9MICC</name>
<proteinExistence type="inferred from homology"/>
<keyword evidence="2 5" id="KW-0813">Transport</keyword>
<dbReference type="Gene3D" id="3.40.50.1980">
    <property type="entry name" value="Nitrogenase molybdenum iron protein domain"/>
    <property type="match status" value="2"/>
</dbReference>
<keyword evidence="7" id="KW-1185">Reference proteome</keyword>
<sequence length="319" mass="33342">MTNQQRLGRRIDAVRRVILAVVAVALAVLALVGCAPGGGGDGGRPQIVVTTNILGDVVQNVIGDQADVTVLMKRNADPHSFEVSAKEAADMQEADLLVSNGLGLEESLGQHFERAGSAGVEHFVAAEAIEPLDYESGEAAGVPDPHFWTDPETMIDVVSALEESLAQLPGVDAGQVSAAAETYRDDLVDLDATMRAQFATIPPQRRALVTNHHVFGYLAEAYDFRLIGAVIPGGSTLASPSAADLEELSGAIEEAGVPAIFAESSQPDRLVTVLADEAGIEVAVVELITESLTEAGAGGGTYLEMMRTNTTRITEGLTA</sequence>
<evidence type="ECO:0000256" key="4">
    <source>
        <dbReference type="ARBA" id="ARBA00022729"/>
    </source>
</evidence>
<dbReference type="SUPFAM" id="SSF53807">
    <property type="entry name" value="Helical backbone' metal receptor"/>
    <property type="match status" value="1"/>
</dbReference>
<evidence type="ECO:0000256" key="1">
    <source>
        <dbReference type="ARBA" id="ARBA00004196"/>
    </source>
</evidence>
<dbReference type="InterPro" id="IPR006128">
    <property type="entry name" value="Lipoprotein_PsaA-like"/>
</dbReference>
<dbReference type="PROSITE" id="PS51257">
    <property type="entry name" value="PROKAR_LIPOPROTEIN"/>
    <property type="match status" value="1"/>
</dbReference>
<gene>
    <name evidence="6" type="ORF">GCM10008096_14720</name>
</gene>
<evidence type="ECO:0000313" key="7">
    <source>
        <dbReference type="Proteomes" id="UP000642819"/>
    </source>
</evidence>
<comment type="subcellular location">
    <subcellularLocation>
        <location evidence="1">Cell envelope</location>
    </subcellularLocation>
</comment>
<evidence type="ECO:0000313" key="6">
    <source>
        <dbReference type="EMBL" id="GHD05594.1"/>
    </source>
</evidence>
<protein>
    <submittedName>
        <fullName evidence="6">ABC transporter substrate-binding protein</fullName>
    </submittedName>
</protein>
<dbReference type="EMBL" id="BMXK01000005">
    <property type="protein sequence ID" value="GHD05594.1"/>
    <property type="molecule type" value="Genomic_DNA"/>
</dbReference>
<dbReference type="InterPro" id="IPR006129">
    <property type="entry name" value="AdhesinB"/>
</dbReference>
<accession>A0ABQ3GJ40</accession>
<organism evidence="6 7">
    <name type="scientific">Zhihengliuella salsuginis</name>
    <dbReference type="NCBI Taxonomy" id="578222"/>
    <lineage>
        <taxon>Bacteria</taxon>
        <taxon>Bacillati</taxon>
        <taxon>Actinomycetota</taxon>
        <taxon>Actinomycetes</taxon>
        <taxon>Micrococcales</taxon>
        <taxon>Micrococcaceae</taxon>
        <taxon>Zhihengliuella</taxon>
    </lineage>
</organism>
<keyword evidence="3" id="KW-0479">Metal-binding</keyword>
<dbReference type="InterPro" id="IPR050492">
    <property type="entry name" value="Bact_metal-bind_prot9"/>
</dbReference>
<dbReference type="Pfam" id="PF01297">
    <property type="entry name" value="ZnuA"/>
    <property type="match status" value="1"/>
</dbReference>
<evidence type="ECO:0000256" key="2">
    <source>
        <dbReference type="ARBA" id="ARBA00022448"/>
    </source>
</evidence>
<comment type="similarity">
    <text evidence="5">Belongs to the bacterial solute-binding protein 9 family.</text>
</comment>
<dbReference type="Proteomes" id="UP000642819">
    <property type="component" value="Unassembled WGS sequence"/>
</dbReference>
<evidence type="ECO:0000256" key="5">
    <source>
        <dbReference type="RuleBase" id="RU003512"/>
    </source>
</evidence>
<reference evidence="7" key="1">
    <citation type="journal article" date="2019" name="Int. J. Syst. Evol. Microbiol.">
        <title>The Global Catalogue of Microorganisms (GCM) 10K type strain sequencing project: providing services to taxonomists for standard genome sequencing and annotation.</title>
        <authorList>
            <consortium name="The Broad Institute Genomics Platform"/>
            <consortium name="The Broad Institute Genome Sequencing Center for Infectious Disease"/>
            <person name="Wu L."/>
            <person name="Ma J."/>
        </authorList>
    </citation>
    <scope>NUCLEOTIDE SEQUENCE [LARGE SCALE GENOMIC DNA]</scope>
    <source>
        <strain evidence="7">KCTC 19466</strain>
    </source>
</reference>
<dbReference type="InterPro" id="IPR047701">
    <property type="entry name" value="AztC-like"/>
</dbReference>
<dbReference type="NCBIfam" id="NF040870">
    <property type="entry name" value="AztC"/>
    <property type="match status" value="1"/>
</dbReference>
<comment type="caution">
    <text evidence="6">The sequence shown here is derived from an EMBL/GenBank/DDBJ whole genome shotgun (WGS) entry which is preliminary data.</text>
</comment>
<dbReference type="PANTHER" id="PTHR42953">
    <property type="entry name" value="HIGH-AFFINITY ZINC UPTAKE SYSTEM PROTEIN ZNUA-RELATED"/>
    <property type="match status" value="1"/>
</dbReference>
<dbReference type="PRINTS" id="PR00690">
    <property type="entry name" value="ADHESNFAMILY"/>
</dbReference>
<dbReference type="RefSeq" id="WP_189349482.1">
    <property type="nucleotide sequence ID" value="NZ_BMXK01000005.1"/>
</dbReference>